<dbReference type="SMART" id="SM01284">
    <property type="entry name" value="ECSIT_Cterm"/>
    <property type="match status" value="1"/>
</dbReference>
<gene>
    <name evidence="14" type="ORF">KUTeg_004034</name>
</gene>
<evidence type="ECO:0000256" key="8">
    <source>
        <dbReference type="ARBA" id="ARBA00022859"/>
    </source>
</evidence>
<dbReference type="PANTHER" id="PTHR13113">
    <property type="entry name" value="ECSIT EVOLUTIONARILY CONSERVED SIGNALING INTERMEDIATE IN TOLL PATHWAYS"/>
    <property type="match status" value="1"/>
</dbReference>
<evidence type="ECO:0000256" key="7">
    <source>
        <dbReference type="ARBA" id="ARBA00022588"/>
    </source>
</evidence>
<feature type="transmembrane region" description="Helical" evidence="12">
    <location>
        <begin position="219"/>
        <end position="241"/>
    </location>
</feature>
<comment type="subcellular location">
    <subcellularLocation>
        <location evidence="3">Cytoplasm</location>
    </subcellularLocation>
    <subcellularLocation>
        <location evidence="2">Mitochondrion</location>
    </subcellularLocation>
    <subcellularLocation>
        <location evidence="1">Nucleus</location>
    </subcellularLocation>
</comment>
<evidence type="ECO:0000256" key="11">
    <source>
        <dbReference type="ARBA" id="ARBA00023242"/>
    </source>
</evidence>
<evidence type="ECO:0000256" key="3">
    <source>
        <dbReference type="ARBA" id="ARBA00004496"/>
    </source>
</evidence>
<feature type="transmembrane region" description="Helical" evidence="12">
    <location>
        <begin position="317"/>
        <end position="341"/>
    </location>
</feature>
<feature type="transmembrane region" description="Helical" evidence="12">
    <location>
        <begin position="187"/>
        <end position="207"/>
    </location>
</feature>
<evidence type="ECO:0000313" key="15">
    <source>
        <dbReference type="Proteomes" id="UP001217089"/>
    </source>
</evidence>
<evidence type="ECO:0000256" key="5">
    <source>
        <dbReference type="ARBA" id="ARBA00019998"/>
    </source>
</evidence>
<keyword evidence="7" id="KW-0399">Innate immunity</keyword>
<dbReference type="EMBL" id="JARBDR010000214">
    <property type="protein sequence ID" value="KAJ8318943.1"/>
    <property type="molecule type" value="Genomic_DNA"/>
</dbReference>
<dbReference type="InterPro" id="IPR010418">
    <property type="entry name" value="ECSIT"/>
</dbReference>
<dbReference type="PANTHER" id="PTHR13113:SF1">
    <property type="entry name" value="EVOLUTIONARILY CONSERVED SIGNALING INTERMEDIATE IN TOLL PATHWAY, MITOCHONDRIAL"/>
    <property type="match status" value="1"/>
</dbReference>
<keyword evidence="9" id="KW-0809">Transit peptide</keyword>
<reference evidence="14 15" key="1">
    <citation type="submission" date="2022-12" db="EMBL/GenBank/DDBJ databases">
        <title>Chromosome-level genome of Tegillarca granosa.</title>
        <authorList>
            <person name="Kim J."/>
        </authorList>
    </citation>
    <scope>NUCLEOTIDE SEQUENCE [LARGE SCALE GENOMIC DNA]</scope>
    <source>
        <strain evidence="14">Teg-2019</strain>
        <tissue evidence="14">Adductor muscle</tissue>
    </source>
</reference>
<sequence>MKKKDGEVSQPFKLKKPLDTEINPRLTRIDKRDIPVVHTTTTAEKKLVRKASDIFDIASQEGKNLETFIKAVDMYNSIEKVYKRGMVEFIEEGLKRMNEFGLEKNLDAYKVLILVFPKEELKAQTGIQVGHIRICGVIRVIFPVVSVVLSELYFESYLWCYQSYISSRICGVIRVILSDRICGVIRVIFPVVSVVLSELYFQSYLWCYQSYISSRICGVIRVIFPVVSVVLSELYFQSYLWCYQSYISSRICGVIRVIFPVVSVVLSELYFQSYLWCYQSYISSRICGVIRVIFPVVSVVLSELYFQSYLWCYQSYISSRICGVIRVIFPVVSVVLSELYFQSYLWCYQSYISSRICGVIRVIFPVVSVVLSELYFQSYLWCYQSYISSRICGVIRVIFPSRICGVIRVIFPVVSVVLSELYFQSYLWCYQRLIPDEEFGHMLTDIFHVDSHCVHKYSRMMYWLPKFRHANPYPVPYILPDDDIELAVLALKRAAFDVNNKIDIWKTKDVEENPIEDTFIVSAQSLEQQELIEKHPVEQPLYVEGAHTVYLRNKSQSYFVLKADPKPEKPQPKKEVDEDLFENWRLFFEDEEPTDLAPLKSIHEQDDLTILGMCITGTGSKDSLVTWIRYLQQKNHKLEQIPIVFSLKPPVTVSR</sequence>
<comment type="caution">
    <text evidence="14">The sequence shown here is derived from an EMBL/GenBank/DDBJ whole genome shotgun (WGS) entry which is preliminary data.</text>
</comment>
<keyword evidence="12" id="KW-0812">Transmembrane</keyword>
<evidence type="ECO:0000256" key="4">
    <source>
        <dbReference type="ARBA" id="ARBA00007674"/>
    </source>
</evidence>
<feature type="transmembrane region" description="Helical" evidence="12">
    <location>
        <begin position="247"/>
        <end position="271"/>
    </location>
</feature>
<evidence type="ECO:0000256" key="6">
    <source>
        <dbReference type="ARBA" id="ARBA00022490"/>
    </source>
</evidence>
<keyword evidence="10" id="KW-0496">Mitochondrion</keyword>
<dbReference type="Pfam" id="PF14784">
    <property type="entry name" value="ECSIT_C"/>
    <property type="match status" value="1"/>
</dbReference>
<keyword evidence="12" id="KW-0472">Membrane</keyword>
<evidence type="ECO:0000259" key="13">
    <source>
        <dbReference type="SMART" id="SM01284"/>
    </source>
</evidence>
<evidence type="ECO:0000256" key="1">
    <source>
        <dbReference type="ARBA" id="ARBA00004123"/>
    </source>
</evidence>
<keyword evidence="11" id="KW-0539">Nucleus</keyword>
<accession>A0ABQ9FTB6</accession>
<evidence type="ECO:0000256" key="12">
    <source>
        <dbReference type="SAM" id="Phobius"/>
    </source>
</evidence>
<protein>
    <recommendedName>
        <fullName evidence="5">Evolutionarily conserved signaling intermediate in Toll pathway, mitochondrial</fullName>
    </recommendedName>
</protein>
<feature type="transmembrane region" description="Helical" evidence="12">
    <location>
        <begin position="362"/>
        <end position="381"/>
    </location>
</feature>
<dbReference type="InterPro" id="IPR029342">
    <property type="entry name" value="ECIST_C"/>
</dbReference>
<keyword evidence="6" id="KW-0963">Cytoplasm</keyword>
<comment type="similarity">
    <text evidence="4">Belongs to the ECSIT family.</text>
</comment>
<evidence type="ECO:0000313" key="14">
    <source>
        <dbReference type="EMBL" id="KAJ8318943.1"/>
    </source>
</evidence>
<organism evidence="14 15">
    <name type="scientific">Tegillarca granosa</name>
    <name type="common">Malaysian cockle</name>
    <name type="synonym">Anadara granosa</name>
    <dbReference type="NCBI Taxonomy" id="220873"/>
    <lineage>
        <taxon>Eukaryota</taxon>
        <taxon>Metazoa</taxon>
        <taxon>Spiralia</taxon>
        <taxon>Lophotrochozoa</taxon>
        <taxon>Mollusca</taxon>
        <taxon>Bivalvia</taxon>
        <taxon>Autobranchia</taxon>
        <taxon>Pteriomorphia</taxon>
        <taxon>Arcoida</taxon>
        <taxon>Arcoidea</taxon>
        <taxon>Arcidae</taxon>
        <taxon>Tegillarca</taxon>
    </lineage>
</organism>
<evidence type="ECO:0000256" key="2">
    <source>
        <dbReference type="ARBA" id="ARBA00004173"/>
    </source>
</evidence>
<dbReference type="InterPro" id="IPR046448">
    <property type="entry name" value="ECSIT_N"/>
</dbReference>
<proteinExistence type="inferred from homology"/>
<feature type="domain" description="ECSIT C-terminal" evidence="13">
    <location>
        <begin position="525"/>
        <end position="648"/>
    </location>
</feature>
<evidence type="ECO:0000256" key="10">
    <source>
        <dbReference type="ARBA" id="ARBA00023128"/>
    </source>
</evidence>
<feature type="transmembrane region" description="Helical" evidence="12">
    <location>
        <begin position="292"/>
        <end position="311"/>
    </location>
</feature>
<dbReference type="Pfam" id="PF06239">
    <property type="entry name" value="ECSIT_N"/>
    <property type="match status" value="2"/>
</dbReference>
<keyword evidence="8" id="KW-0391">Immunity</keyword>
<keyword evidence="15" id="KW-1185">Reference proteome</keyword>
<name>A0ABQ9FTB6_TEGGR</name>
<keyword evidence="12" id="KW-1133">Transmembrane helix</keyword>
<dbReference type="Proteomes" id="UP001217089">
    <property type="component" value="Unassembled WGS sequence"/>
</dbReference>
<evidence type="ECO:0000256" key="9">
    <source>
        <dbReference type="ARBA" id="ARBA00022946"/>
    </source>
</evidence>